<dbReference type="Pfam" id="PF04542">
    <property type="entry name" value="Sigma70_r2"/>
    <property type="match status" value="1"/>
</dbReference>
<dbReference type="GO" id="GO:0003677">
    <property type="term" value="F:DNA binding"/>
    <property type="evidence" value="ECO:0007669"/>
    <property type="project" value="UniProtKB-KW"/>
</dbReference>
<dbReference type="InterPro" id="IPR014284">
    <property type="entry name" value="RNA_pol_sigma-70_dom"/>
</dbReference>
<accession>A0A0N7LY01</accession>
<evidence type="ECO:0000313" key="8">
    <source>
        <dbReference type="EMBL" id="CUH68089.1"/>
    </source>
</evidence>
<evidence type="ECO:0000256" key="4">
    <source>
        <dbReference type="ARBA" id="ARBA00023125"/>
    </source>
</evidence>
<keyword evidence="2" id="KW-0805">Transcription regulation</keyword>
<dbReference type="GO" id="GO:0016987">
    <property type="term" value="F:sigma factor activity"/>
    <property type="evidence" value="ECO:0007669"/>
    <property type="project" value="UniProtKB-KW"/>
</dbReference>
<dbReference type="Proteomes" id="UP000051086">
    <property type="component" value="Unassembled WGS sequence"/>
</dbReference>
<dbReference type="InterPro" id="IPR013324">
    <property type="entry name" value="RNA_pol_sigma_r3/r4-like"/>
</dbReference>
<dbReference type="PANTHER" id="PTHR43133:SF8">
    <property type="entry name" value="RNA POLYMERASE SIGMA FACTOR HI_1459-RELATED"/>
    <property type="match status" value="1"/>
</dbReference>
<evidence type="ECO:0000256" key="2">
    <source>
        <dbReference type="ARBA" id="ARBA00023015"/>
    </source>
</evidence>
<organism evidence="9 11">
    <name type="scientific">Thalassovita autumnalis</name>
    <dbReference type="NCBI Taxonomy" id="2072972"/>
    <lineage>
        <taxon>Bacteria</taxon>
        <taxon>Pseudomonadati</taxon>
        <taxon>Pseudomonadota</taxon>
        <taxon>Alphaproteobacteria</taxon>
        <taxon>Rhodobacterales</taxon>
        <taxon>Roseobacteraceae</taxon>
        <taxon>Thalassovita</taxon>
    </lineage>
</organism>
<evidence type="ECO:0000256" key="3">
    <source>
        <dbReference type="ARBA" id="ARBA00023082"/>
    </source>
</evidence>
<dbReference type="OrthoDB" id="9803470at2"/>
<feature type="domain" description="RNA polymerase sigma-70 region 2" evidence="6">
    <location>
        <begin position="27"/>
        <end position="91"/>
    </location>
</feature>
<keyword evidence="10" id="KW-1185">Reference proteome</keyword>
<dbReference type="CDD" id="cd06171">
    <property type="entry name" value="Sigma70_r4"/>
    <property type="match status" value="1"/>
</dbReference>
<dbReference type="GO" id="GO:0006352">
    <property type="term" value="P:DNA-templated transcription initiation"/>
    <property type="evidence" value="ECO:0007669"/>
    <property type="project" value="InterPro"/>
</dbReference>
<sequence>MIGKRRAYEELLVVEARTGDRSAIEALVRLRGPRLLVHATRLLGDRDQAQDAVQEAWVEILRGLPGLRAAAAFPAWSTQIVTRRCVRIIKGLQKGRALAAELTPLIETEQPEPDDEAARLRWAIDQLPAEQAATIALFYLEDMRLTEVAIALDIPQGTVKSRLSKARGALRALLEGEGDDHEIH</sequence>
<dbReference type="InterPro" id="IPR039425">
    <property type="entry name" value="RNA_pol_sigma-70-like"/>
</dbReference>
<dbReference type="EMBL" id="CYSC01000040">
    <property type="protein sequence ID" value="CUH73340.1"/>
    <property type="molecule type" value="Genomic_DNA"/>
</dbReference>
<evidence type="ECO:0000313" key="10">
    <source>
        <dbReference type="Proteomes" id="UP000051086"/>
    </source>
</evidence>
<dbReference type="PANTHER" id="PTHR43133">
    <property type="entry name" value="RNA POLYMERASE ECF-TYPE SIGMA FACTO"/>
    <property type="match status" value="1"/>
</dbReference>
<keyword evidence="5" id="KW-0804">Transcription</keyword>
<evidence type="ECO:0000256" key="1">
    <source>
        <dbReference type="ARBA" id="ARBA00010641"/>
    </source>
</evidence>
<dbReference type="InterPro" id="IPR013325">
    <property type="entry name" value="RNA_pol_sigma_r2"/>
</dbReference>
<proteinExistence type="inferred from homology"/>
<dbReference type="EMBL" id="CYSB01000030">
    <property type="protein sequence ID" value="CUH68089.1"/>
    <property type="molecule type" value="Genomic_DNA"/>
</dbReference>
<keyword evidence="4" id="KW-0238">DNA-binding</keyword>
<name>A0A0N7LY01_9RHOB</name>
<reference evidence="9 11" key="1">
    <citation type="submission" date="2015-09" db="EMBL/GenBank/DDBJ databases">
        <authorList>
            <consortium name="Swine Surveillance"/>
        </authorList>
    </citation>
    <scope>NUCLEOTIDE SEQUENCE [LARGE SCALE GENOMIC DNA]</scope>
    <source>
        <strain evidence="9 11">5120</strain>
    </source>
</reference>
<dbReference type="Proteomes" id="UP000051887">
    <property type="component" value="Unassembled WGS sequence"/>
</dbReference>
<dbReference type="AlphaFoldDB" id="A0A0N7LY01"/>
<reference evidence="8 10" key="2">
    <citation type="submission" date="2015-09" db="EMBL/GenBank/DDBJ databases">
        <authorList>
            <person name="Rodrigo-Torres L."/>
            <person name="Arahal D.R."/>
        </authorList>
    </citation>
    <scope>NUCLEOTIDE SEQUENCE [LARGE SCALE GENOMIC DNA]</scope>
    <source>
        <strain evidence="8 10">CECT 5118</strain>
    </source>
</reference>
<dbReference type="InterPro" id="IPR036388">
    <property type="entry name" value="WH-like_DNA-bd_sf"/>
</dbReference>
<keyword evidence="3" id="KW-0731">Sigma factor</keyword>
<dbReference type="Gene3D" id="1.10.1740.10">
    <property type="match status" value="1"/>
</dbReference>
<dbReference type="Gene3D" id="1.10.10.10">
    <property type="entry name" value="Winged helix-like DNA-binding domain superfamily/Winged helix DNA-binding domain"/>
    <property type="match status" value="1"/>
</dbReference>
<dbReference type="InterPro" id="IPR013249">
    <property type="entry name" value="RNA_pol_sigma70_r4_t2"/>
</dbReference>
<evidence type="ECO:0000313" key="9">
    <source>
        <dbReference type="EMBL" id="CUH73340.1"/>
    </source>
</evidence>
<evidence type="ECO:0000259" key="6">
    <source>
        <dbReference type="Pfam" id="PF04542"/>
    </source>
</evidence>
<dbReference type="Pfam" id="PF08281">
    <property type="entry name" value="Sigma70_r4_2"/>
    <property type="match status" value="1"/>
</dbReference>
<protein>
    <submittedName>
        <fullName evidence="9">Sigma-W factor</fullName>
    </submittedName>
</protein>
<dbReference type="InterPro" id="IPR007627">
    <property type="entry name" value="RNA_pol_sigma70_r2"/>
</dbReference>
<dbReference type="NCBIfam" id="TIGR02937">
    <property type="entry name" value="sigma70-ECF"/>
    <property type="match status" value="1"/>
</dbReference>
<feature type="domain" description="RNA polymerase sigma factor 70 region 4 type 2" evidence="7">
    <location>
        <begin position="121"/>
        <end position="170"/>
    </location>
</feature>
<dbReference type="SUPFAM" id="SSF88659">
    <property type="entry name" value="Sigma3 and sigma4 domains of RNA polymerase sigma factors"/>
    <property type="match status" value="1"/>
</dbReference>
<dbReference type="RefSeq" id="WP_058244498.1">
    <property type="nucleotide sequence ID" value="NZ_CYSB01000030.1"/>
</dbReference>
<evidence type="ECO:0000313" key="11">
    <source>
        <dbReference type="Proteomes" id="UP000051887"/>
    </source>
</evidence>
<evidence type="ECO:0000259" key="7">
    <source>
        <dbReference type="Pfam" id="PF08281"/>
    </source>
</evidence>
<dbReference type="SUPFAM" id="SSF88946">
    <property type="entry name" value="Sigma2 domain of RNA polymerase sigma factors"/>
    <property type="match status" value="1"/>
</dbReference>
<gene>
    <name evidence="9" type="primary">sigW_2</name>
    <name evidence="8" type="synonym">sigW_1</name>
    <name evidence="8" type="ORF">TL5118_02470</name>
    <name evidence="9" type="ORF">TL5120_03148</name>
</gene>
<evidence type="ECO:0000256" key="5">
    <source>
        <dbReference type="ARBA" id="ARBA00023163"/>
    </source>
</evidence>
<comment type="similarity">
    <text evidence="1">Belongs to the sigma-70 factor family. ECF subfamily.</text>
</comment>